<dbReference type="Gramene" id="Jr06_10920_p1">
    <property type="protein sequence ID" value="cds.Jr06_10920_p1"/>
    <property type="gene ID" value="Jr06_10920"/>
</dbReference>
<evidence type="ECO:0000259" key="1">
    <source>
        <dbReference type="PROSITE" id="PS50994"/>
    </source>
</evidence>
<keyword evidence="2" id="KW-1185">Reference proteome</keyword>
<dbReference type="InterPro" id="IPR002156">
    <property type="entry name" value="RNaseH_domain"/>
</dbReference>
<dbReference type="SUPFAM" id="SSF53098">
    <property type="entry name" value="Ribonuclease H-like"/>
    <property type="match status" value="2"/>
</dbReference>
<protein>
    <submittedName>
        <fullName evidence="3">Uncharacterized protein LOC108986528</fullName>
    </submittedName>
</protein>
<organism evidence="2 3">
    <name type="scientific">Juglans regia</name>
    <name type="common">English walnut</name>
    <dbReference type="NCBI Taxonomy" id="51240"/>
    <lineage>
        <taxon>Eukaryota</taxon>
        <taxon>Viridiplantae</taxon>
        <taxon>Streptophyta</taxon>
        <taxon>Embryophyta</taxon>
        <taxon>Tracheophyta</taxon>
        <taxon>Spermatophyta</taxon>
        <taxon>Magnoliopsida</taxon>
        <taxon>eudicotyledons</taxon>
        <taxon>Gunneridae</taxon>
        <taxon>Pentapetalae</taxon>
        <taxon>rosids</taxon>
        <taxon>fabids</taxon>
        <taxon>Fagales</taxon>
        <taxon>Juglandaceae</taxon>
        <taxon>Juglans</taxon>
    </lineage>
</organism>
<sequence length="375" mass="42005">MLTLVVTARRLRPYFQAYPVKVQTDVLLRKILQKCDITGQMTSWGKQWQVYVDGSSCRIGGGAGLHIVTDSGERFDYALKLRFKVTNNEEEYEPLLLGLTLARSLSATEVEVKADSQIVVGQVTGQFLTKGENLKRYLQRVGEKRDRFQYFANHQIPRGENQEAGWVTKAASGQEEVPLPDHVVAQTVDIAAVGIWVSAIEQAQYVLAEIHEGVCGNHASKRALALRIARAVYYWPNTHKDADKFARKCLKCQENAPIPHCPPAELTFVTAQWPFVQWGLDLIDPLPTGKGGVKFVIVAVDYFTKWVKAEALATITTRAITNFLWKSIICRFGIPQSFISDNGRNFDVCIIENGAWSSRSKPSIPLQDIRKPTAK</sequence>
<proteinExistence type="predicted"/>
<dbReference type="AlphaFoldDB" id="A0A2I4E5Q0"/>
<dbReference type="Proteomes" id="UP000235220">
    <property type="component" value="Chromosome 6"/>
</dbReference>
<dbReference type="GO" id="GO:0015074">
    <property type="term" value="P:DNA integration"/>
    <property type="evidence" value="ECO:0007669"/>
    <property type="project" value="InterPro"/>
</dbReference>
<dbReference type="KEGG" id="jre:108986528"/>
<dbReference type="RefSeq" id="XP_018814718.1">
    <property type="nucleotide sequence ID" value="XM_018959173.1"/>
</dbReference>
<dbReference type="Pfam" id="PF17921">
    <property type="entry name" value="Integrase_H2C2"/>
    <property type="match status" value="1"/>
</dbReference>
<dbReference type="Gene3D" id="3.30.420.10">
    <property type="entry name" value="Ribonuclease H-like superfamily/Ribonuclease H"/>
    <property type="match status" value="2"/>
</dbReference>
<accession>A0A2I4E5Q0</accession>
<dbReference type="CDD" id="cd09279">
    <property type="entry name" value="RNase_HI_like"/>
    <property type="match status" value="1"/>
</dbReference>
<dbReference type="GO" id="GO:0003676">
    <property type="term" value="F:nucleic acid binding"/>
    <property type="evidence" value="ECO:0007669"/>
    <property type="project" value="InterPro"/>
</dbReference>
<dbReference type="PANTHER" id="PTHR48475:SF2">
    <property type="entry name" value="RIBONUCLEASE H"/>
    <property type="match status" value="1"/>
</dbReference>
<dbReference type="PANTHER" id="PTHR48475">
    <property type="entry name" value="RIBONUCLEASE H"/>
    <property type="match status" value="1"/>
</dbReference>
<feature type="domain" description="Integrase catalytic" evidence="1">
    <location>
        <begin position="270"/>
        <end position="375"/>
    </location>
</feature>
<dbReference type="GeneID" id="108986528"/>
<evidence type="ECO:0000313" key="2">
    <source>
        <dbReference type="Proteomes" id="UP000235220"/>
    </source>
</evidence>
<dbReference type="PROSITE" id="PS50994">
    <property type="entry name" value="INTEGRASE"/>
    <property type="match status" value="1"/>
</dbReference>
<name>A0A2I4E5Q0_JUGRE</name>
<dbReference type="Gene3D" id="1.10.340.70">
    <property type="match status" value="1"/>
</dbReference>
<dbReference type="GO" id="GO:0004523">
    <property type="term" value="F:RNA-DNA hybrid ribonuclease activity"/>
    <property type="evidence" value="ECO:0007669"/>
    <property type="project" value="InterPro"/>
</dbReference>
<dbReference type="Pfam" id="PF13456">
    <property type="entry name" value="RVT_3"/>
    <property type="match status" value="1"/>
</dbReference>
<dbReference type="InterPro" id="IPR001584">
    <property type="entry name" value="Integrase_cat-core"/>
</dbReference>
<dbReference type="InterPro" id="IPR036397">
    <property type="entry name" value="RNaseH_sf"/>
</dbReference>
<dbReference type="OrthoDB" id="1934793at2759"/>
<reference evidence="3" key="1">
    <citation type="submission" date="2025-08" db="UniProtKB">
        <authorList>
            <consortium name="RefSeq"/>
        </authorList>
    </citation>
    <scope>IDENTIFICATION</scope>
    <source>
        <tissue evidence="3">Leaves</tissue>
    </source>
</reference>
<dbReference type="InterPro" id="IPR012337">
    <property type="entry name" value="RNaseH-like_sf"/>
</dbReference>
<evidence type="ECO:0000313" key="3">
    <source>
        <dbReference type="RefSeq" id="XP_018814718.1"/>
    </source>
</evidence>
<gene>
    <name evidence="3" type="primary">LOC108986528</name>
</gene>
<dbReference type="InterPro" id="IPR041588">
    <property type="entry name" value="Integrase_H2C2"/>
</dbReference>